<dbReference type="VEuPathDB" id="FungiDB:JI435_437060"/>
<keyword evidence="3" id="KW-0479">Metal-binding</keyword>
<accession>A0A7U2F6H9</accession>
<evidence type="ECO:0000256" key="2">
    <source>
        <dbReference type="ARBA" id="ARBA00022669"/>
    </source>
</evidence>
<evidence type="ECO:0000256" key="4">
    <source>
        <dbReference type="ARBA" id="ARBA00022729"/>
    </source>
</evidence>
<evidence type="ECO:0000256" key="5">
    <source>
        <dbReference type="ARBA" id="ARBA00022801"/>
    </source>
</evidence>
<evidence type="ECO:0000313" key="12">
    <source>
        <dbReference type="EMBL" id="QRC99521.1"/>
    </source>
</evidence>
<dbReference type="Gene3D" id="3.30.60.10">
    <property type="entry name" value="Endochitinase-like"/>
    <property type="match status" value="1"/>
</dbReference>
<keyword evidence="6" id="KW-0119">Carbohydrate metabolism</keyword>
<evidence type="ECO:0000256" key="1">
    <source>
        <dbReference type="ARBA" id="ARBA00001941"/>
    </source>
</evidence>
<dbReference type="Proteomes" id="UP000663193">
    <property type="component" value="Chromosome 9"/>
</dbReference>
<dbReference type="PANTHER" id="PTHR46471:SF2">
    <property type="entry name" value="CHITIN DEACETYLASE-RELATED"/>
    <property type="match status" value="1"/>
</dbReference>
<evidence type="ECO:0000256" key="7">
    <source>
        <dbReference type="ARBA" id="ARBA00023285"/>
    </source>
</evidence>
<dbReference type="InterPro" id="IPR036861">
    <property type="entry name" value="Endochitinase-like_sf"/>
</dbReference>
<evidence type="ECO:0000256" key="8">
    <source>
        <dbReference type="PROSITE-ProRule" id="PRU00261"/>
    </source>
</evidence>
<dbReference type="AlphaFoldDB" id="A0A7U2F6H9"/>
<feature type="disulfide bond" evidence="8">
    <location>
        <begin position="84"/>
        <end position="98"/>
    </location>
</feature>
<gene>
    <name evidence="12" type="ORF">JI435_437060</name>
</gene>
<dbReference type="GO" id="GO:0016787">
    <property type="term" value="F:hydrolase activity"/>
    <property type="evidence" value="ECO:0007669"/>
    <property type="project" value="UniProtKB-KW"/>
</dbReference>
<evidence type="ECO:0000256" key="6">
    <source>
        <dbReference type="ARBA" id="ARBA00023277"/>
    </source>
</evidence>
<proteinExistence type="predicted"/>
<protein>
    <recommendedName>
        <fullName evidence="11">Chitin-binding type-1 domain-containing protein</fullName>
    </recommendedName>
</protein>
<keyword evidence="7" id="KW-0170">Cobalt</keyword>
<evidence type="ECO:0000256" key="9">
    <source>
        <dbReference type="SAM" id="MobiDB-lite"/>
    </source>
</evidence>
<evidence type="ECO:0000256" key="10">
    <source>
        <dbReference type="SAM" id="SignalP"/>
    </source>
</evidence>
<keyword evidence="4 10" id="KW-0732">Signal</keyword>
<evidence type="ECO:0000313" key="13">
    <source>
        <dbReference type="Proteomes" id="UP000663193"/>
    </source>
</evidence>
<keyword evidence="2 8" id="KW-0147">Chitin-binding</keyword>
<evidence type="ECO:0000256" key="3">
    <source>
        <dbReference type="ARBA" id="ARBA00022723"/>
    </source>
</evidence>
<feature type="region of interest" description="Disordered" evidence="9">
    <location>
        <begin position="119"/>
        <end position="139"/>
    </location>
</feature>
<keyword evidence="13" id="KW-1185">Reference proteome</keyword>
<dbReference type="GO" id="GO:0008061">
    <property type="term" value="F:chitin binding"/>
    <property type="evidence" value="ECO:0007669"/>
    <property type="project" value="UniProtKB-UniRule"/>
</dbReference>
<reference evidence="13" key="1">
    <citation type="journal article" date="2021" name="BMC Genomics">
        <title>Chromosome-level genome assembly and manually-curated proteome of model necrotroph Parastagonospora nodorum Sn15 reveals a genome-wide trove of candidate effector homologs, and redundancy of virulence-related functions within an accessory chromosome.</title>
        <authorList>
            <person name="Bertazzoni S."/>
            <person name="Jones D.A.B."/>
            <person name="Phan H.T."/>
            <person name="Tan K.-C."/>
            <person name="Hane J.K."/>
        </authorList>
    </citation>
    <scope>NUCLEOTIDE SEQUENCE [LARGE SCALE GENOMIC DNA]</scope>
    <source>
        <strain evidence="13">SN15 / ATCC MYA-4574 / FGSC 10173)</strain>
    </source>
</reference>
<evidence type="ECO:0000259" key="11">
    <source>
        <dbReference type="PROSITE" id="PS50941"/>
    </source>
</evidence>
<dbReference type="InterPro" id="IPR001002">
    <property type="entry name" value="Chitin-bd_1"/>
</dbReference>
<keyword evidence="5" id="KW-0378">Hydrolase</keyword>
<dbReference type="SUPFAM" id="SSF57016">
    <property type="entry name" value="Plant lectins/antimicrobial peptides"/>
    <property type="match status" value="1"/>
</dbReference>
<dbReference type="CDD" id="cd11618">
    <property type="entry name" value="ChtBD1_1"/>
    <property type="match status" value="1"/>
</dbReference>
<feature type="chain" id="PRO_5031572022" description="Chitin-binding type-1 domain-containing protein" evidence="10">
    <location>
        <begin position="21"/>
        <end position="187"/>
    </location>
</feature>
<dbReference type="GO" id="GO:0046872">
    <property type="term" value="F:metal ion binding"/>
    <property type="evidence" value="ECO:0007669"/>
    <property type="project" value="UniProtKB-KW"/>
</dbReference>
<dbReference type="PANTHER" id="PTHR46471">
    <property type="entry name" value="CHITIN DEACETYLASE"/>
    <property type="match status" value="1"/>
</dbReference>
<name>A0A7U2F6H9_PHANO</name>
<feature type="domain" description="Chitin-binding type-1" evidence="11">
    <location>
        <begin position="65"/>
        <end position="111"/>
    </location>
</feature>
<dbReference type="EMBL" id="CP069031">
    <property type="protein sequence ID" value="QRC99521.1"/>
    <property type="molecule type" value="Genomic_DNA"/>
</dbReference>
<sequence>MPSFSTLVLAALAAVHIAQGASPAISRTARCGSAFALTCQGSSFGNCCSKNGYCAPVIQSNLSKNGDCGTRGGATCLGSTFGDCCSQYGYCGSNRNYCGKGCNPLYGKCSASEQFSTSSAPPKATPPSTLSVPSASPSSVMSMSNNGRCGSLYNASPKGMTCSGSKYGNCCSQYSYWYVLYCRQIAH</sequence>
<dbReference type="PROSITE" id="PS50941">
    <property type="entry name" value="CHIT_BIND_I_2"/>
    <property type="match status" value="1"/>
</dbReference>
<organism evidence="12 13">
    <name type="scientific">Phaeosphaeria nodorum (strain SN15 / ATCC MYA-4574 / FGSC 10173)</name>
    <name type="common">Glume blotch fungus</name>
    <name type="synonym">Parastagonospora nodorum</name>
    <dbReference type="NCBI Taxonomy" id="321614"/>
    <lineage>
        <taxon>Eukaryota</taxon>
        <taxon>Fungi</taxon>
        <taxon>Dikarya</taxon>
        <taxon>Ascomycota</taxon>
        <taxon>Pezizomycotina</taxon>
        <taxon>Dothideomycetes</taxon>
        <taxon>Pleosporomycetidae</taxon>
        <taxon>Pleosporales</taxon>
        <taxon>Pleosporineae</taxon>
        <taxon>Phaeosphaeriaceae</taxon>
        <taxon>Parastagonospora</taxon>
    </lineage>
</organism>
<dbReference type="OrthoDB" id="5985073at2759"/>
<feature type="signal peptide" evidence="10">
    <location>
        <begin position="1"/>
        <end position="20"/>
    </location>
</feature>
<comment type="caution">
    <text evidence="8">Lacks conserved residue(s) required for the propagation of feature annotation.</text>
</comment>
<keyword evidence="8" id="KW-1015">Disulfide bond</keyword>
<comment type="cofactor">
    <cofactor evidence="1">
        <name>Co(2+)</name>
        <dbReference type="ChEBI" id="CHEBI:48828"/>
    </cofactor>
</comment>